<gene>
    <name evidence="2" type="ORF">FK267_01840</name>
</gene>
<dbReference type="Proteomes" id="UP000317942">
    <property type="component" value="Unassembled WGS sequence"/>
</dbReference>
<evidence type="ECO:0000259" key="1">
    <source>
        <dbReference type="Pfam" id="PF13304"/>
    </source>
</evidence>
<dbReference type="PANTHER" id="PTHR40396">
    <property type="entry name" value="ATPASE-LIKE PROTEIN"/>
    <property type="match status" value="1"/>
</dbReference>
<dbReference type="PIRSF" id="PIRSF029347">
    <property type="entry name" value="RecF"/>
    <property type="match status" value="1"/>
</dbReference>
<dbReference type="InterPro" id="IPR003959">
    <property type="entry name" value="ATPase_AAA_core"/>
</dbReference>
<dbReference type="EMBL" id="VICC01000001">
    <property type="protein sequence ID" value="TQD63349.1"/>
    <property type="molecule type" value="Genomic_DNA"/>
</dbReference>
<dbReference type="InterPro" id="IPR014555">
    <property type="entry name" value="RecF-like"/>
</dbReference>
<evidence type="ECO:0000313" key="2">
    <source>
        <dbReference type="EMBL" id="TQD63349.1"/>
    </source>
</evidence>
<dbReference type="GO" id="GO:0016887">
    <property type="term" value="F:ATP hydrolysis activity"/>
    <property type="evidence" value="ECO:0007669"/>
    <property type="project" value="InterPro"/>
</dbReference>
<dbReference type="SUPFAM" id="SSF52540">
    <property type="entry name" value="P-loop containing nucleoside triphosphate hydrolases"/>
    <property type="match status" value="1"/>
</dbReference>
<reference evidence="2 3" key="1">
    <citation type="submission" date="2019-06" db="EMBL/GenBank/DDBJ databases">
        <title>Draft genome sequence of Actinomyces oris CCUG 34288T.</title>
        <authorList>
            <person name="Salva-Serra F."/>
            <person name="Cardew S."/>
            <person name="Moore E."/>
        </authorList>
    </citation>
    <scope>NUCLEOTIDE SEQUENCE [LARGE SCALE GENOMIC DNA]</scope>
    <source>
        <strain evidence="2 3">CCUG 34288</strain>
    </source>
</reference>
<evidence type="ECO:0000313" key="3">
    <source>
        <dbReference type="Proteomes" id="UP000317942"/>
    </source>
</evidence>
<name>A0A508BNC7_9ACTO</name>
<dbReference type="RefSeq" id="WP_141406009.1">
    <property type="nucleotide sequence ID" value="NZ_CP066060.1"/>
</dbReference>
<feature type="domain" description="ATPase AAA-type core" evidence="1">
    <location>
        <begin position="27"/>
        <end position="361"/>
    </location>
</feature>
<protein>
    <submittedName>
        <fullName evidence="2">AAA family ATPase</fullName>
    </submittedName>
</protein>
<proteinExistence type="predicted"/>
<dbReference type="GO" id="GO:0005524">
    <property type="term" value="F:ATP binding"/>
    <property type="evidence" value="ECO:0007669"/>
    <property type="project" value="InterPro"/>
</dbReference>
<sequence length="429" mass="46610">MDSPRLVKLRLGSFKSFKNQELPISSLTMLIGRNASGKSNTLDALSLLALLSSDRTLTDLDRDDPEVAGLRGGLSGCTPFNQGSIDVGVTIDLGDDTQAVLDIELDPQRFEVLRERLRLTGQRNLTLIEAVQDDPGSGLISAKIYSGGSPKIFSMPANRMVAFQAVTRVPEDTKSRRLVVGVARRVIEVLSGIFVLDPVPSSMRSYVRLGASPDRTASSLSAQLHSLRSSPQLWERLVDLVQSLVGARATDLTFAEGRFPDAPSPVDVMVALKEIGPAGEFLIPASTMSDGTLRYLAILATLLISQESDNHPQKGRVIVVEEIENGLFPDQASRILYLLREEAANQNITLITTTHSPALLDAVSPEDHEGIIVVRRDEDSRSRLTPLIEHENYIQLVQAGRLGQEVARGSLTVTPSSTSTSRSLRDIIS</sequence>
<dbReference type="AlphaFoldDB" id="A0A508BNC7"/>
<dbReference type="Gene3D" id="3.40.50.300">
    <property type="entry name" value="P-loop containing nucleotide triphosphate hydrolases"/>
    <property type="match status" value="2"/>
</dbReference>
<dbReference type="Pfam" id="PF13304">
    <property type="entry name" value="AAA_21"/>
    <property type="match status" value="1"/>
</dbReference>
<dbReference type="GeneID" id="64214014"/>
<organism evidence="2 3">
    <name type="scientific">Actinomyces oris</name>
    <dbReference type="NCBI Taxonomy" id="544580"/>
    <lineage>
        <taxon>Bacteria</taxon>
        <taxon>Bacillati</taxon>
        <taxon>Actinomycetota</taxon>
        <taxon>Actinomycetes</taxon>
        <taxon>Actinomycetales</taxon>
        <taxon>Actinomycetaceae</taxon>
        <taxon>Actinomyces</taxon>
    </lineage>
</organism>
<dbReference type="PANTHER" id="PTHR40396:SF1">
    <property type="entry name" value="ATPASE AAA-TYPE CORE DOMAIN-CONTAINING PROTEIN"/>
    <property type="match status" value="1"/>
</dbReference>
<comment type="caution">
    <text evidence="2">The sequence shown here is derived from an EMBL/GenBank/DDBJ whole genome shotgun (WGS) entry which is preliminary data.</text>
</comment>
<dbReference type="InterPro" id="IPR027417">
    <property type="entry name" value="P-loop_NTPase"/>
</dbReference>
<accession>A0A508BNC7</accession>